<comment type="cofactor">
    <cofactor evidence="2 9">
        <name>FAD</name>
        <dbReference type="ChEBI" id="CHEBI:57692"/>
    </cofactor>
</comment>
<feature type="binding site" evidence="9">
    <location>
        <begin position="65"/>
        <end position="68"/>
    </location>
    <ligand>
        <name>FMN</name>
        <dbReference type="ChEBI" id="CHEBI:58210"/>
    </ligand>
</feature>
<dbReference type="PROSITE" id="PS50902">
    <property type="entry name" value="FLAVODOXIN_LIKE"/>
    <property type="match status" value="1"/>
</dbReference>
<dbReference type="PANTHER" id="PTHR19384">
    <property type="entry name" value="NITRIC OXIDE SYNTHASE-RELATED"/>
    <property type="match status" value="1"/>
</dbReference>
<feature type="binding site" evidence="9">
    <location>
        <begin position="18"/>
        <end position="23"/>
    </location>
    <ligand>
        <name>FMN</name>
        <dbReference type="ChEBI" id="CHEBI:58210"/>
    </ligand>
</feature>
<gene>
    <name evidence="9" type="primary">TAH18</name>
    <name evidence="12" type="ORF">C8J55DRAFT_510197</name>
</gene>
<dbReference type="InterPro" id="IPR017927">
    <property type="entry name" value="FAD-bd_FR_type"/>
</dbReference>
<dbReference type="Pfam" id="PF00258">
    <property type="entry name" value="Flavodoxin_1"/>
    <property type="match status" value="1"/>
</dbReference>
<keyword evidence="6 9" id="KW-0274">FAD</keyword>
<accession>A0A9W9AKW3</accession>
<evidence type="ECO:0000256" key="2">
    <source>
        <dbReference type="ARBA" id="ARBA00001974"/>
    </source>
</evidence>
<evidence type="ECO:0000259" key="10">
    <source>
        <dbReference type="PROSITE" id="PS50902"/>
    </source>
</evidence>
<dbReference type="PRINTS" id="PR00369">
    <property type="entry name" value="FLAVODOXIN"/>
</dbReference>
<dbReference type="InterPro" id="IPR008254">
    <property type="entry name" value="Flavodoxin/NO_synth"/>
</dbReference>
<feature type="binding site" evidence="9">
    <location>
        <begin position="507"/>
        <end position="508"/>
    </location>
    <ligand>
        <name>NADP(+)</name>
        <dbReference type="ChEBI" id="CHEBI:58349"/>
    </ligand>
</feature>
<keyword evidence="8 9" id="KW-0560">Oxidoreductase</keyword>
<dbReference type="EMBL" id="JANVFS010000012">
    <property type="protein sequence ID" value="KAJ4484280.1"/>
    <property type="molecule type" value="Genomic_DNA"/>
</dbReference>
<dbReference type="PROSITE" id="PS51384">
    <property type="entry name" value="FAD_FR"/>
    <property type="match status" value="1"/>
</dbReference>
<dbReference type="Gene3D" id="3.40.50.80">
    <property type="entry name" value="Nucleotide-binding domain of ferredoxin-NADP reductase (FNR) module"/>
    <property type="match status" value="1"/>
</dbReference>
<dbReference type="Pfam" id="PF00175">
    <property type="entry name" value="NAD_binding_1"/>
    <property type="match status" value="1"/>
</dbReference>
<proteinExistence type="inferred from homology"/>
<feature type="binding site" evidence="9">
    <location>
        <position position="591"/>
    </location>
    <ligand>
        <name>FAD</name>
        <dbReference type="ChEBI" id="CHEBI:57692"/>
    </ligand>
</feature>
<dbReference type="GO" id="GO:0005739">
    <property type="term" value="C:mitochondrion"/>
    <property type="evidence" value="ECO:0007669"/>
    <property type="project" value="UniProtKB-SubCell"/>
</dbReference>
<evidence type="ECO:0000256" key="4">
    <source>
        <dbReference type="ARBA" id="ARBA00022630"/>
    </source>
</evidence>
<dbReference type="InterPro" id="IPR001709">
    <property type="entry name" value="Flavoprot_Pyr_Nucl_cyt_Rdtase"/>
</dbReference>
<evidence type="ECO:0000256" key="5">
    <source>
        <dbReference type="ARBA" id="ARBA00022643"/>
    </source>
</evidence>
<dbReference type="InterPro" id="IPR001094">
    <property type="entry name" value="Flavdoxin-like"/>
</dbReference>
<dbReference type="GO" id="GO:0005829">
    <property type="term" value="C:cytosol"/>
    <property type="evidence" value="ECO:0007669"/>
    <property type="project" value="TreeGrafter"/>
</dbReference>
<keyword evidence="4 9" id="KW-0285">Flavoprotein</keyword>
<evidence type="ECO:0000256" key="9">
    <source>
        <dbReference type="HAMAP-Rule" id="MF_03178"/>
    </source>
</evidence>
<organism evidence="12 13">
    <name type="scientific">Lentinula lateritia</name>
    <dbReference type="NCBI Taxonomy" id="40482"/>
    <lineage>
        <taxon>Eukaryota</taxon>
        <taxon>Fungi</taxon>
        <taxon>Dikarya</taxon>
        <taxon>Basidiomycota</taxon>
        <taxon>Agaricomycotina</taxon>
        <taxon>Agaricomycetes</taxon>
        <taxon>Agaricomycetidae</taxon>
        <taxon>Agaricales</taxon>
        <taxon>Marasmiineae</taxon>
        <taxon>Omphalotaceae</taxon>
        <taxon>Lentinula</taxon>
    </lineage>
</organism>
<feature type="binding site" evidence="9">
    <location>
        <position position="347"/>
    </location>
    <ligand>
        <name>FAD</name>
        <dbReference type="ChEBI" id="CHEBI:57692"/>
    </ligand>
</feature>
<dbReference type="GO" id="GO:0160246">
    <property type="term" value="F:NADPH-iron-sulfur [2Fe-2S] protein oxidoreductase activity"/>
    <property type="evidence" value="ECO:0007669"/>
    <property type="project" value="InterPro"/>
</dbReference>
<dbReference type="InterPro" id="IPR001433">
    <property type="entry name" value="OxRdtase_FAD/NAD-bd"/>
</dbReference>
<comment type="similarity">
    <text evidence="9">In the N-terminal section; belongs to the flavodoxin family.</text>
</comment>
<evidence type="ECO:0000256" key="8">
    <source>
        <dbReference type="ARBA" id="ARBA00023002"/>
    </source>
</evidence>
<comment type="similarity">
    <text evidence="9">In the C-terminal section; belongs to the flavoprotein pyridine nucleotide cytochrome reductase family.</text>
</comment>
<reference evidence="12" key="2">
    <citation type="journal article" date="2023" name="Proc. Natl. Acad. Sci. U.S.A.">
        <title>A global phylogenomic analysis of the shiitake genus Lentinula.</title>
        <authorList>
            <person name="Sierra-Patev S."/>
            <person name="Min B."/>
            <person name="Naranjo-Ortiz M."/>
            <person name="Looney B."/>
            <person name="Konkel Z."/>
            <person name="Slot J.C."/>
            <person name="Sakamoto Y."/>
            <person name="Steenwyk J.L."/>
            <person name="Rokas A."/>
            <person name="Carro J."/>
            <person name="Camarero S."/>
            <person name="Ferreira P."/>
            <person name="Molpeceres G."/>
            <person name="Ruiz-Duenas F.J."/>
            <person name="Serrano A."/>
            <person name="Henrissat B."/>
            <person name="Drula E."/>
            <person name="Hughes K.W."/>
            <person name="Mata J.L."/>
            <person name="Ishikawa N.K."/>
            <person name="Vargas-Isla R."/>
            <person name="Ushijima S."/>
            <person name="Smith C.A."/>
            <person name="Donoghue J."/>
            <person name="Ahrendt S."/>
            <person name="Andreopoulos W."/>
            <person name="He G."/>
            <person name="LaButti K."/>
            <person name="Lipzen A."/>
            <person name="Ng V."/>
            <person name="Riley R."/>
            <person name="Sandor L."/>
            <person name="Barry K."/>
            <person name="Martinez A.T."/>
            <person name="Xiao Y."/>
            <person name="Gibbons J.G."/>
            <person name="Terashima K."/>
            <person name="Grigoriev I.V."/>
            <person name="Hibbett D."/>
        </authorList>
    </citation>
    <scope>NUCLEOTIDE SEQUENCE</scope>
    <source>
        <strain evidence="12">Sp2 HRB7682 ss15</strain>
    </source>
</reference>
<keyword evidence="5 9" id="KW-0288">FMN</keyword>
<comment type="subunit">
    <text evidence="9">Interacts with DRE2; as part of the cytosolic iron-sulfur (Fe-S) protein assembly (CIA) machinery.</text>
</comment>
<evidence type="ECO:0000256" key="6">
    <source>
        <dbReference type="ARBA" id="ARBA00022827"/>
    </source>
</evidence>
<feature type="binding site" evidence="9">
    <location>
        <begin position="411"/>
        <end position="414"/>
    </location>
    <ligand>
        <name>FAD</name>
        <dbReference type="ChEBI" id="CHEBI:57692"/>
    </ligand>
</feature>
<keyword evidence="7 9" id="KW-0521">NADP</keyword>
<dbReference type="InterPro" id="IPR029039">
    <property type="entry name" value="Flavoprotein-like_sf"/>
</dbReference>
<comment type="function">
    <text evidence="9">NADPH-dependent reductase which is a central component of the cytosolic iron-sulfur (Fe-S) protein assembly (CIA) machinery. Transfers electrons from NADPH via its FAD and FMN prosthetic groups to the [2Fe-2S] cluster of DRE2, another key component of the CIA machinery. In turn, this reduced cluster provides electrons for assembly of cytosolic iron-sulfur cluster proteins. Positively controls H(2)O(2)-induced cell death.</text>
</comment>
<feature type="domain" description="FAD-binding FR-type" evidence="11">
    <location>
        <begin position="202"/>
        <end position="438"/>
    </location>
</feature>
<evidence type="ECO:0000259" key="11">
    <source>
        <dbReference type="PROSITE" id="PS51384"/>
    </source>
</evidence>
<protein>
    <recommendedName>
        <fullName evidence="9">NADPH-dependent diflavin oxidoreductase 1</fullName>
        <ecNumber evidence="9">1.18.1.-</ecNumber>
    </recommendedName>
    <alternativeName>
        <fullName evidence="9">NADPH-dependent FMN and FAD-containing oxidoreductase</fullName>
    </alternativeName>
</protein>
<feature type="binding site" evidence="9">
    <location>
        <position position="138"/>
    </location>
    <ligand>
        <name>FMN</name>
        <dbReference type="ChEBI" id="CHEBI:58210"/>
    </ligand>
</feature>
<dbReference type="PANTHER" id="PTHR19384:SF10">
    <property type="entry name" value="NADPH-DEPENDENT DIFLAVIN OXIDOREDUCTASE 1"/>
    <property type="match status" value="1"/>
</dbReference>
<dbReference type="InterPro" id="IPR017938">
    <property type="entry name" value="Riboflavin_synthase-like_b-brl"/>
</dbReference>
<feature type="binding site" evidence="9">
    <location>
        <begin position="377"/>
        <end position="380"/>
    </location>
    <ligand>
        <name>FAD</name>
        <dbReference type="ChEBI" id="CHEBI:57692"/>
    </ligand>
</feature>
<dbReference type="SUPFAM" id="SSF52343">
    <property type="entry name" value="Ferredoxin reductase-like, C-terminal NADP-linked domain"/>
    <property type="match status" value="1"/>
</dbReference>
<evidence type="ECO:0000256" key="7">
    <source>
        <dbReference type="ARBA" id="ARBA00022857"/>
    </source>
</evidence>
<dbReference type="Gene3D" id="1.20.990.10">
    <property type="entry name" value="NADPH-cytochrome p450 Reductase, Chain A, domain 3"/>
    <property type="match status" value="1"/>
</dbReference>
<reference evidence="12" key="1">
    <citation type="submission" date="2022-08" db="EMBL/GenBank/DDBJ databases">
        <authorList>
            <consortium name="DOE Joint Genome Institute"/>
            <person name="Min B."/>
            <person name="Riley R."/>
            <person name="Sierra-Patev S."/>
            <person name="Naranjo-Ortiz M."/>
            <person name="Looney B."/>
            <person name="Konkel Z."/>
            <person name="Slot J.C."/>
            <person name="Sakamoto Y."/>
            <person name="Steenwyk J.L."/>
            <person name="Rokas A."/>
            <person name="Carro J."/>
            <person name="Camarero S."/>
            <person name="Ferreira P."/>
            <person name="Molpeceres G."/>
            <person name="Ruiz-Duenas F.J."/>
            <person name="Serrano A."/>
            <person name="Henrissat B."/>
            <person name="Drula E."/>
            <person name="Hughes K.W."/>
            <person name="Mata J.L."/>
            <person name="Ishikawa N.K."/>
            <person name="Vargas-Isla R."/>
            <person name="Ushijima S."/>
            <person name="Smith C.A."/>
            <person name="Ahrendt S."/>
            <person name="Andreopoulos W."/>
            <person name="He G."/>
            <person name="Labutti K."/>
            <person name="Lipzen A."/>
            <person name="Ng V."/>
            <person name="Sandor L."/>
            <person name="Barry K."/>
            <person name="Martinez A.T."/>
            <person name="Xiao Y."/>
            <person name="Gibbons J.G."/>
            <person name="Terashima K."/>
            <person name="Hibbett D.S."/>
            <person name="Grigoriev I.V."/>
        </authorList>
    </citation>
    <scope>NUCLEOTIDE SEQUENCE</scope>
    <source>
        <strain evidence="12">Sp2 HRB7682 ss15</strain>
    </source>
</reference>
<keyword evidence="9" id="KW-0496">Mitochondrion</keyword>
<name>A0A9W9AKW3_9AGAR</name>
<comment type="subcellular location">
    <subcellularLocation>
        <location evidence="9">Cytoplasm</location>
    </subcellularLocation>
    <subcellularLocation>
        <location evidence="9">Mitochondrion</location>
    </subcellularLocation>
    <text evidence="9">Relocalizes to mitochondria after H(2)O(2) exposure.</text>
</comment>
<dbReference type="Gene3D" id="2.40.30.10">
    <property type="entry name" value="Translation factors"/>
    <property type="match status" value="1"/>
</dbReference>
<dbReference type="GO" id="GO:0050661">
    <property type="term" value="F:NADP binding"/>
    <property type="evidence" value="ECO:0007669"/>
    <property type="project" value="UniProtKB-UniRule"/>
</dbReference>
<comment type="caution">
    <text evidence="9">Lacks conserved residue(s) required for the propagation of feature annotation.</text>
</comment>
<dbReference type="GO" id="GO:0016651">
    <property type="term" value="F:oxidoreductase activity, acting on NAD(P)H"/>
    <property type="evidence" value="ECO:0007669"/>
    <property type="project" value="UniProtKB-UniRule"/>
</dbReference>
<dbReference type="HAMAP" id="MF_03178">
    <property type="entry name" value="NDOR1"/>
    <property type="match status" value="1"/>
</dbReference>
<evidence type="ECO:0000313" key="13">
    <source>
        <dbReference type="Proteomes" id="UP001150238"/>
    </source>
</evidence>
<comment type="catalytic activity">
    <reaction evidence="9">
        <text>2 oxidized [2Fe-2S]-[protein] + NADPH = 2 reduced [2Fe-2S]-[protein] + NADP(+) + H(+)</text>
        <dbReference type="Rhea" id="RHEA:67716"/>
        <dbReference type="Rhea" id="RHEA-COMP:17327"/>
        <dbReference type="Rhea" id="RHEA-COMP:17328"/>
        <dbReference type="ChEBI" id="CHEBI:15378"/>
        <dbReference type="ChEBI" id="CHEBI:33737"/>
        <dbReference type="ChEBI" id="CHEBI:33738"/>
        <dbReference type="ChEBI" id="CHEBI:57783"/>
        <dbReference type="ChEBI" id="CHEBI:58349"/>
    </reaction>
</comment>
<keyword evidence="3 9" id="KW-0963">Cytoplasm</keyword>
<dbReference type="GO" id="GO:0016226">
    <property type="term" value="P:iron-sulfur cluster assembly"/>
    <property type="evidence" value="ECO:0007669"/>
    <property type="project" value="UniProtKB-UniRule"/>
</dbReference>
<dbReference type="Gene3D" id="3.40.50.360">
    <property type="match status" value="1"/>
</dbReference>
<dbReference type="InterPro" id="IPR039261">
    <property type="entry name" value="FNR_nucleotide-bd"/>
</dbReference>
<evidence type="ECO:0000313" key="12">
    <source>
        <dbReference type="EMBL" id="KAJ4484280.1"/>
    </source>
</evidence>
<comment type="caution">
    <text evidence="12">The sequence shown here is derived from an EMBL/GenBank/DDBJ whole genome shotgun (WGS) entry which is preliminary data.</text>
</comment>
<feature type="domain" description="Flavodoxin-like" evidence="10">
    <location>
        <begin position="12"/>
        <end position="156"/>
    </location>
</feature>
<dbReference type="InterPro" id="IPR003097">
    <property type="entry name" value="CysJ-like_FAD-binding"/>
</dbReference>
<sequence length="592" mass="67424">MSAEMDLDLRQALILYATETGTAQEVADRVALECRRIHIRSRVLSMYAYPEEDLVSETLVIFVVSTTGSGAEPRAMSDLWNKLLRADLPSDLFEDVHFTVFGLGDTAYEKFCWPAKRLTRRLEGLGAHKICECAEGDEQHILGIDGALEPWLETLSKSLPELMPLPHGLDILPSTQTPLARVSLVNCSNHQVATNDPLDHDHDYGLATVKCNTRLTAQDWYQDVRHIEFDFSDNVEYSPGDVAVIHPIANADEVETFLSQMGWGNFADDLLEISHVHKDQSLPDHLPRCATLRTIFSRYLDFNAVPRRIFFRYLRYFTSDGAEKERLDEFLSLEHADELYDYCFRVRRTIQEVLSEFRNVRIPMNYIFDVFPPLRPRQFSIASSLKKSPHSIHICVAMVKYKTKLKIPRRGVCSTYLSRLQPGHQLRIRTLKGFIRLPANSDIPIICVGPGTGVAPMRAVIEERIQQNAYNNTLYFGCRSATKDQHYASEWNQYSVDNKLIYRVACSRDGPEGVKKTYVQDLILEDADRLWKLIDEGGAYVFISGSSNKMPAAVKAALRHAVVTCGHREEVEASRYILDLEKNGRLIEECWS</sequence>
<dbReference type="AlphaFoldDB" id="A0A9W9AKW3"/>
<feature type="binding site" evidence="9">
    <location>
        <position position="452"/>
    </location>
    <ligand>
        <name>NADP(+)</name>
        <dbReference type="ChEBI" id="CHEBI:58349"/>
    </ligand>
</feature>
<dbReference type="InterPro" id="IPR028879">
    <property type="entry name" value="NDOR1"/>
</dbReference>
<dbReference type="PRINTS" id="PR00371">
    <property type="entry name" value="FPNCR"/>
</dbReference>
<dbReference type="GO" id="GO:0010181">
    <property type="term" value="F:FMN binding"/>
    <property type="evidence" value="ECO:0007669"/>
    <property type="project" value="UniProtKB-UniRule"/>
</dbReference>
<dbReference type="SUPFAM" id="SSF63380">
    <property type="entry name" value="Riboflavin synthase domain-like"/>
    <property type="match status" value="1"/>
</dbReference>
<feature type="binding site" evidence="9">
    <location>
        <begin position="516"/>
        <end position="520"/>
    </location>
    <ligand>
        <name>NADP(+)</name>
        <dbReference type="ChEBI" id="CHEBI:58349"/>
    </ligand>
</feature>
<comment type="cofactor">
    <cofactor evidence="1 9">
        <name>FMN</name>
        <dbReference type="ChEBI" id="CHEBI:58210"/>
    </cofactor>
</comment>
<dbReference type="Pfam" id="PF00667">
    <property type="entry name" value="FAD_binding_1"/>
    <property type="match status" value="1"/>
</dbReference>
<evidence type="ECO:0000256" key="1">
    <source>
        <dbReference type="ARBA" id="ARBA00001917"/>
    </source>
</evidence>
<evidence type="ECO:0000256" key="3">
    <source>
        <dbReference type="ARBA" id="ARBA00022490"/>
    </source>
</evidence>
<comment type="similarity">
    <text evidence="9">Belongs to the NADPH-dependent diflavin oxidoreductase NDOR1 family.</text>
</comment>
<dbReference type="InterPro" id="IPR023173">
    <property type="entry name" value="NADPH_Cyt_P450_Rdtase_alpha"/>
</dbReference>
<dbReference type="Proteomes" id="UP001150238">
    <property type="component" value="Unassembled WGS sequence"/>
</dbReference>
<dbReference type="GO" id="GO:0050660">
    <property type="term" value="F:flavin adenine dinucleotide binding"/>
    <property type="evidence" value="ECO:0007669"/>
    <property type="project" value="UniProtKB-UniRule"/>
</dbReference>
<dbReference type="SUPFAM" id="SSF52218">
    <property type="entry name" value="Flavoproteins"/>
    <property type="match status" value="1"/>
</dbReference>
<dbReference type="EC" id="1.18.1.-" evidence="9"/>